<feature type="binding site" evidence="9">
    <location>
        <position position="311"/>
    </location>
    <ligand>
        <name>Zn(2+)</name>
        <dbReference type="ChEBI" id="CHEBI:29105"/>
        <label>2</label>
    </ligand>
</feature>
<evidence type="ECO:0000256" key="3">
    <source>
        <dbReference type="ARBA" id="ARBA00022553"/>
    </source>
</evidence>
<gene>
    <name evidence="13" type="ORF">AW171_hschr84635</name>
</gene>
<keyword evidence="12" id="KW-0472">Membrane</keyword>
<dbReference type="Pfam" id="PF00245">
    <property type="entry name" value="Alk_phosphatase"/>
    <property type="match status" value="1"/>
</dbReference>
<dbReference type="GO" id="GO:0046872">
    <property type="term" value="F:metal ion binding"/>
    <property type="evidence" value="ECO:0007669"/>
    <property type="project" value="UniProtKB-KW"/>
</dbReference>
<evidence type="ECO:0000256" key="12">
    <source>
        <dbReference type="SAM" id="Phobius"/>
    </source>
</evidence>
<feature type="binding site" evidence="9">
    <location>
        <position position="164"/>
    </location>
    <ligand>
        <name>Mg(2+)</name>
        <dbReference type="ChEBI" id="CHEBI:18420"/>
    </ligand>
</feature>
<comment type="similarity">
    <text evidence="1 10">Belongs to the alkaline phosphatase family.</text>
</comment>
<comment type="catalytic activity">
    <reaction evidence="11">
        <text>a phosphate monoester + H2O = an alcohol + phosphate</text>
        <dbReference type="Rhea" id="RHEA:15017"/>
        <dbReference type="ChEBI" id="CHEBI:15377"/>
        <dbReference type="ChEBI" id="CHEBI:30879"/>
        <dbReference type="ChEBI" id="CHEBI:43474"/>
        <dbReference type="ChEBI" id="CHEBI:67140"/>
        <dbReference type="EC" id="3.1.3.1"/>
    </reaction>
</comment>
<feature type="binding site" evidence="9">
    <location>
        <position position="63"/>
    </location>
    <ligand>
        <name>Zn(2+)</name>
        <dbReference type="ChEBI" id="CHEBI:29105"/>
        <label>2</label>
    </ligand>
</feature>
<dbReference type="FunFam" id="1.10.60.40:FF:000002">
    <property type="entry name" value="Alkaline phosphatase"/>
    <property type="match status" value="1"/>
</dbReference>
<evidence type="ECO:0000313" key="14">
    <source>
        <dbReference type="Proteomes" id="UP000243052"/>
    </source>
</evidence>
<dbReference type="AlphaFoldDB" id="A0A0X8HVP1"/>
<feature type="binding site" evidence="9">
    <location>
        <position position="315"/>
    </location>
    <ligand>
        <name>Zn(2+)</name>
        <dbReference type="ChEBI" id="CHEBI:29105"/>
        <label>2</label>
    </ligand>
</feature>
<keyword evidence="14" id="KW-1185">Reference proteome</keyword>
<dbReference type="GO" id="GO:0004035">
    <property type="term" value="F:alkaline phosphatase activity"/>
    <property type="evidence" value="ECO:0007669"/>
    <property type="project" value="UniProtKB-EC"/>
</dbReference>
<dbReference type="STRING" id="45286.A0A0X8HVP1"/>
<dbReference type="SUPFAM" id="SSF53649">
    <property type="entry name" value="Alkaline phosphatase-like"/>
    <property type="match status" value="1"/>
</dbReference>
<dbReference type="GeneID" id="28725945"/>
<feature type="binding site" evidence="9">
    <location>
        <position position="63"/>
    </location>
    <ligand>
        <name>Mg(2+)</name>
        <dbReference type="ChEBI" id="CHEBI:18420"/>
    </ligand>
</feature>
<dbReference type="GO" id="GO:0019637">
    <property type="term" value="P:organophosphate metabolic process"/>
    <property type="evidence" value="ECO:0007669"/>
    <property type="project" value="UniProtKB-ARBA"/>
</dbReference>
<comment type="cofactor">
    <cofactor evidence="9">
        <name>Mg(2+)</name>
        <dbReference type="ChEBI" id="CHEBI:18420"/>
    </cofactor>
    <text evidence="9">Binds 1 Mg(2+) ion.</text>
</comment>
<feature type="binding site" evidence="9">
    <location>
        <position position="306"/>
    </location>
    <ligand>
        <name>Mg(2+)</name>
        <dbReference type="ChEBI" id="CHEBI:18420"/>
    </ligand>
</feature>
<keyword evidence="6 9" id="KW-0862">Zinc</keyword>
<organism evidence="13 14">
    <name type="scientific">Eremothecium sinecaudum</name>
    <dbReference type="NCBI Taxonomy" id="45286"/>
    <lineage>
        <taxon>Eukaryota</taxon>
        <taxon>Fungi</taxon>
        <taxon>Dikarya</taxon>
        <taxon>Ascomycota</taxon>
        <taxon>Saccharomycotina</taxon>
        <taxon>Saccharomycetes</taxon>
        <taxon>Saccharomycetales</taxon>
        <taxon>Saccharomycetaceae</taxon>
        <taxon>Eremothecium</taxon>
    </lineage>
</organism>
<evidence type="ECO:0000256" key="1">
    <source>
        <dbReference type="ARBA" id="ARBA00005984"/>
    </source>
</evidence>
<dbReference type="CDD" id="cd16012">
    <property type="entry name" value="ALP"/>
    <property type="match status" value="1"/>
</dbReference>
<dbReference type="Gene3D" id="3.40.720.10">
    <property type="entry name" value="Alkaline Phosphatase, subunit A"/>
    <property type="match status" value="1"/>
</dbReference>
<sequence>MAETELSKLLPSLNSAKSRRIGKYWIFISLIAIVIGAIHIFDQLLGLDNRSAVKKNVIFFISDGMGPGSLSLARSYMQNKEGRNFDEVLNLDYHLVGSSRTRSSSSLITDSAAGATAFSCGMKTYNGAIGVDSNAEACGTILETAKLAGFMTGLVVRSKITDATPAAFSAHVESRSHEDVIATHQIGDYSLGRMVDLMIGGGRANFYCAADTTYGNHGIRKDNRNLIDEALADGWQYVGDYAEFKHLGNGRNISFPLLALLSDFDMPFVLDQGYELPTLEEQAIFAMNALSEATKDSDRGFFLMIEGSRIDHASHANDPAAHVEEVLDFDSAFQAAVNFADRTSVETLIISTSDHETGGLAIGRQIGDDYPEYVWKPEVLARVRHSTQYLTQKLTTRFSNETDVDVMKSYVKEEIFEKGLGIKDYDDAEVEAIINENDAMVVFARLSDMLSRRALIGWSTSGHTAVDVNVYAYSNKVSSWMRVKQYLMGNQENTGIGGYVANYLGLDLQKTTNLLAYRTPPES</sequence>
<reference evidence="13 14" key="1">
    <citation type="submission" date="2016-01" db="EMBL/GenBank/DDBJ databases">
        <title>Genome sequence of the yeast Holleya sinecauda.</title>
        <authorList>
            <person name="Dietrich F.S."/>
        </authorList>
    </citation>
    <scope>NUCLEOTIDE SEQUENCE [LARGE SCALE GENOMIC DNA]</scope>
    <source>
        <strain evidence="13 14">ATCC 58844</strain>
    </source>
</reference>
<dbReference type="PRINTS" id="PR00113">
    <property type="entry name" value="ALKPHPHTASE"/>
</dbReference>
<evidence type="ECO:0000313" key="13">
    <source>
        <dbReference type="EMBL" id="AMD22586.1"/>
    </source>
</evidence>
<dbReference type="PROSITE" id="PS00123">
    <property type="entry name" value="ALKALINE_PHOSPHATASE"/>
    <property type="match status" value="1"/>
</dbReference>
<dbReference type="Proteomes" id="UP000243052">
    <property type="component" value="Chromosome viii"/>
</dbReference>
<keyword evidence="7 9" id="KW-0460">Magnesium</keyword>
<keyword evidence="5 11" id="KW-0378">Hydrolase</keyword>
<protein>
    <recommendedName>
        <fullName evidence="2 11">Alkaline phosphatase</fullName>
        <ecNumber evidence="2 11">3.1.3.1</ecNumber>
    </recommendedName>
</protein>
<dbReference type="GO" id="GO:0006796">
    <property type="term" value="P:phosphate-containing compound metabolic process"/>
    <property type="evidence" value="ECO:0007669"/>
    <property type="project" value="UniProtKB-ARBA"/>
</dbReference>
<dbReference type="OrthoDB" id="7392499at2759"/>
<feature type="transmembrane region" description="Helical" evidence="12">
    <location>
        <begin position="21"/>
        <end position="41"/>
    </location>
</feature>
<evidence type="ECO:0000256" key="4">
    <source>
        <dbReference type="ARBA" id="ARBA00022723"/>
    </source>
</evidence>
<dbReference type="RefSeq" id="XP_017989582.1">
    <property type="nucleotide sequence ID" value="XM_018134146.1"/>
</dbReference>
<feature type="active site" description="Phosphoserine intermediate" evidence="8">
    <location>
        <position position="111"/>
    </location>
</feature>
<evidence type="ECO:0000256" key="9">
    <source>
        <dbReference type="PIRSR" id="PIRSR601952-2"/>
    </source>
</evidence>
<proteinExistence type="inferred from homology"/>
<dbReference type="Gene3D" id="1.10.60.40">
    <property type="match status" value="1"/>
</dbReference>
<feature type="binding site" evidence="9">
    <location>
        <position position="354"/>
    </location>
    <ligand>
        <name>Zn(2+)</name>
        <dbReference type="ChEBI" id="CHEBI:29105"/>
        <label>2</label>
    </ligand>
</feature>
<keyword evidence="4 9" id="KW-0479">Metal-binding</keyword>
<evidence type="ECO:0000256" key="6">
    <source>
        <dbReference type="ARBA" id="ARBA00022833"/>
    </source>
</evidence>
<keyword evidence="3" id="KW-0597">Phosphoprotein</keyword>
<dbReference type="SMART" id="SM00098">
    <property type="entry name" value="alkPPc"/>
    <property type="match status" value="1"/>
</dbReference>
<evidence type="ECO:0000256" key="5">
    <source>
        <dbReference type="ARBA" id="ARBA00022801"/>
    </source>
</evidence>
<evidence type="ECO:0000256" key="11">
    <source>
        <dbReference type="RuleBase" id="RU003947"/>
    </source>
</evidence>
<dbReference type="PANTHER" id="PTHR11596:SF5">
    <property type="entry name" value="ALKALINE PHOSPHATASE"/>
    <property type="match status" value="1"/>
</dbReference>
<dbReference type="PANTHER" id="PTHR11596">
    <property type="entry name" value="ALKALINE PHOSPHATASE"/>
    <property type="match status" value="1"/>
</dbReference>
<feature type="binding site" evidence="9">
    <location>
        <position position="162"/>
    </location>
    <ligand>
        <name>Mg(2+)</name>
        <dbReference type="ChEBI" id="CHEBI:18420"/>
    </ligand>
</feature>
<keyword evidence="12" id="KW-0812">Transmembrane</keyword>
<feature type="binding site" evidence="9">
    <location>
        <position position="355"/>
    </location>
    <ligand>
        <name>Zn(2+)</name>
        <dbReference type="ChEBI" id="CHEBI:29105"/>
        <label>2</label>
    </ligand>
</feature>
<dbReference type="InterPro" id="IPR001952">
    <property type="entry name" value="Alkaline_phosphatase"/>
</dbReference>
<name>A0A0X8HVP1_9SACH</name>
<evidence type="ECO:0000256" key="10">
    <source>
        <dbReference type="RuleBase" id="RU003946"/>
    </source>
</evidence>
<dbReference type="EMBL" id="CP014248">
    <property type="protein sequence ID" value="AMD22586.1"/>
    <property type="molecule type" value="Genomic_DNA"/>
</dbReference>
<feature type="binding site" evidence="9">
    <location>
        <position position="463"/>
    </location>
    <ligand>
        <name>Zn(2+)</name>
        <dbReference type="ChEBI" id="CHEBI:29105"/>
        <label>2</label>
    </ligand>
</feature>
<dbReference type="EC" id="3.1.3.1" evidence="2 11"/>
<keyword evidence="12" id="KW-1133">Transmembrane helix</keyword>
<evidence type="ECO:0000256" key="2">
    <source>
        <dbReference type="ARBA" id="ARBA00012647"/>
    </source>
</evidence>
<dbReference type="GO" id="GO:0000329">
    <property type="term" value="C:fungal-type vacuole membrane"/>
    <property type="evidence" value="ECO:0007669"/>
    <property type="project" value="TreeGrafter"/>
</dbReference>
<comment type="cofactor">
    <cofactor evidence="9">
        <name>Zn(2+)</name>
        <dbReference type="ChEBI" id="CHEBI:29105"/>
    </cofactor>
    <text evidence="9">Binds 2 Zn(2+) ions.</text>
</comment>
<accession>A0A0X8HVP1</accession>
<dbReference type="InterPro" id="IPR017850">
    <property type="entry name" value="Alkaline_phosphatase_core_sf"/>
</dbReference>
<evidence type="ECO:0000256" key="7">
    <source>
        <dbReference type="ARBA" id="ARBA00022842"/>
    </source>
</evidence>
<evidence type="ECO:0000256" key="8">
    <source>
        <dbReference type="PIRSR" id="PIRSR601952-1"/>
    </source>
</evidence>
<dbReference type="InterPro" id="IPR018299">
    <property type="entry name" value="Alkaline_phosphatase_AS"/>
</dbReference>